<accession>A0A8H4W2I4</accession>
<comment type="caution">
    <text evidence="2">The sequence shown here is derived from an EMBL/GenBank/DDBJ whole genome shotgun (WGS) entry which is preliminary data.</text>
</comment>
<sequence length="718" mass="81240">MKRGAEKQPTQKAPSAEDSHIIFVFGLRTIKSRGTKRVQKKPKVTLTPDKVDEEEPLTTQSICQVRTNSKTPPKAATTKPKRVDAKKGEAADVTPPTSQSSRLAKASGSDPSTPKKKMTILREGDSDNTSLLGRIDLWKRPQNLGSKKTPRKRFKAPRLEDAFNVWEAIIKPQQSNLQLLEDAFGVSQAYQPAEKTMSQLIDIFQELTPISATRRMPVVASKRRFPRIPRRHLSKVLTQFVGAIDLPATLEPLEYFSRHLPDPDCELFPNIMKYQEFMEEEVMKEFFSPMKALQSVLIIHYARPLATYIEFWHPKLLYYTAVLHSDDDAHGDEDDDTEDEYEVAANDDGKEWWPMLYYPAIHPQGKDGHFAFRSKEEFELIKWHLPEAVRELRETIARNRKRLEQESEWLLFYLQKAFSPYKSLLLQVGSTAMEPDATDFNNMDFDNNNNTEFDQMDFDDGGHEEDNDSVGNDSLYNYDDTPTAGQRFFLLHEAMGVDGNSVQGSDVTISADECSVHGGVEDNGEGIGGGIQDVTNQGTEGELMADSITAAMKNLFLNELPNPNLELLNYRIPIFTTFRYFDRNPTAAQVCLESRRVTSVYYKVLFATASGYERLFDPENDVITTLQPFQWPVGFTTEFSDANLRIPNITIKGWPRGDVDMGNTTGNVGAVCGEMDNDADDGPNEDMMHYDSDEDADGDAEDAEYAEKIEDADEEMEE</sequence>
<feature type="region of interest" description="Disordered" evidence="1">
    <location>
        <begin position="32"/>
        <end position="125"/>
    </location>
</feature>
<gene>
    <name evidence="2" type="ORF">G7Y89_g6810</name>
</gene>
<dbReference type="Proteomes" id="UP000566819">
    <property type="component" value="Unassembled WGS sequence"/>
</dbReference>
<feature type="compositionally biased region" description="Acidic residues" evidence="1">
    <location>
        <begin position="692"/>
        <end position="718"/>
    </location>
</feature>
<feature type="compositionally biased region" description="Basic and acidic residues" evidence="1">
    <location>
        <begin position="81"/>
        <end position="90"/>
    </location>
</feature>
<organism evidence="2 3">
    <name type="scientific">Cudoniella acicularis</name>
    <dbReference type="NCBI Taxonomy" id="354080"/>
    <lineage>
        <taxon>Eukaryota</taxon>
        <taxon>Fungi</taxon>
        <taxon>Dikarya</taxon>
        <taxon>Ascomycota</taxon>
        <taxon>Pezizomycotina</taxon>
        <taxon>Leotiomycetes</taxon>
        <taxon>Helotiales</taxon>
        <taxon>Tricladiaceae</taxon>
        <taxon>Cudoniella</taxon>
    </lineage>
</organism>
<dbReference type="AlphaFoldDB" id="A0A8H4W2I4"/>
<name>A0A8H4W2I4_9HELO</name>
<feature type="region of interest" description="Disordered" evidence="1">
    <location>
        <begin position="445"/>
        <end position="473"/>
    </location>
</feature>
<keyword evidence="3" id="KW-1185">Reference proteome</keyword>
<feature type="compositionally biased region" description="Polar residues" evidence="1">
    <location>
        <begin position="57"/>
        <end position="69"/>
    </location>
</feature>
<protein>
    <submittedName>
        <fullName evidence="2">Uncharacterized protein</fullName>
    </submittedName>
</protein>
<evidence type="ECO:0000313" key="2">
    <source>
        <dbReference type="EMBL" id="KAF4631332.1"/>
    </source>
</evidence>
<feature type="compositionally biased region" description="Basic residues" evidence="1">
    <location>
        <begin position="32"/>
        <end position="43"/>
    </location>
</feature>
<feature type="region of interest" description="Disordered" evidence="1">
    <location>
        <begin position="675"/>
        <end position="718"/>
    </location>
</feature>
<feature type="compositionally biased region" description="Acidic residues" evidence="1">
    <location>
        <begin position="675"/>
        <end position="684"/>
    </location>
</feature>
<evidence type="ECO:0000313" key="3">
    <source>
        <dbReference type="Proteomes" id="UP000566819"/>
    </source>
</evidence>
<feature type="compositionally biased region" description="Acidic residues" evidence="1">
    <location>
        <begin position="454"/>
        <end position="468"/>
    </location>
</feature>
<proteinExistence type="predicted"/>
<reference evidence="2 3" key="1">
    <citation type="submission" date="2020-03" db="EMBL/GenBank/DDBJ databases">
        <title>Draft Genome Sequence of Cudoniella acicularis.</title>
        <authorList>
            <person name="Buettner E."/>
            <person name="Kellner H."/>
        </authorList>
    </citation>
    <scope>NUCLEOTIDE SEQUENCE [LARGE SCALE GENOMIC DNA]</scope>
    <source>
        <strain evidence="2 3">DSM 108380</strain>
    </source>
</reference>
<evidence type="ECO:0000256" key="1">
    <source>
        <dbReference type="SAM" id="MobiDB-lite"/>
    </source>
</evidence>
<dbReference type="EMBL" id="JAAMPI010000455">
    <property type="protein sequence ID" value="KAF4631332.1"/>
    <property type="molecule type" value="Genomic_DNA"/>
</dbReference>